<sequence>MRRVAGQVFLLQVMVVVLVVAAAPAALVLQAREDGMADARQRSRDIAGTPVYAPDTPGSMTGPDPSGQLQPLAEKVTKETGADLVVVYSRDGVRCAGPTASGRRR</sequence>
<comment type="caution">
    <text evidence="2">The sequence shown here is derived from an EMBL/GenBank/DDBJ whole genome shotgun (WGS) entry which is preliminary data.</text>
</comment>
<evidence type="ECO:0000313" key="3">
    <source>
        <dbReference type="Proteomes" id="UP001501005"/>
    </source>
</evidence>
<dbReference type="Gene3D" id="3.30.450.20">
    <property type="entry name" value="PAS domain"/>
    <property type="match status" value="1"/>
</dbReference>
<organism evidence="2 3">
    <name type="scientific">Streptomyces thermoalcalitolerans</name>
    <dbReference type="NCBI Taxonomy" id="65605"/>
    <lineage>
        <taxon>Bacteria</taxon>
        <taxon>Bacillati</taxon>
        <taxon>Actinomycetota</taxon>
        <taxon>Actinomycetes</taxon>
        <taxon>Kitasatosporales</taxon>
        <taxon>Streptomycetaceae</taxon>
        <taxon>Streptomyces</taxon>
    </lineage>
</organism>
<dbReference type="SUPFAM" id="SSF103190">
    <property type="entry name" value="Sensory domain-like"/>
    <property type="match status" value="1"/>
</dbReference>
<dbReference type="InterPro" id="IPR029151">
    <property type="entry name" value="Sensor-like_sf"/>
</dbReference>
<dbReference type="RefSeq" id="WP_344051889.1">
    <property type="nucleotide sequence ID" value="NZ_BAAAHG010000037.1"/>
</dbReference>
<dbReference type="EMBL" id="BAAAHG010000037">
    <property type="protein sequence ID" value="GAA0921736.1"/>
    <property type="molecule type" value="Genomic_DNA"/>
</dbReference>
<keyword evidence="3" id="KW-1185">Reference proteome</keyword>
<gene>
    <name evidence="2" type="ORF">GCM10009549_41030</name>
</gene>
<reference evidence="2 3" key="1">
    <citation type="journal article" date="2019" name="Int. J. Syst. Evol. Microbiol.">
        <title>The Global Catalogue of Microorganisms (GCM) 10K type strain sequencing project: providing services to taxonomists for standard genome sequencing and annotation.</title>
        <authorList>
            <consortium name="The Broad Institute Genomics Platform"/>
            <consortium name="The Broad Institute Genome Sequencing Center for Infectious Disease"/>
            <person name="Wu L."/>
            <person name="Ma J."/>
        </authorList>
    </citation>
    <scope>NUCLEOTIDE SEQUENCE [LARGE SCALE GENOMIC DNA]</scope>
    <source>
        <strain evidence="2 3">JCM 10673</strain>
    </source>
</reference>
<protein>
    <submittedName>
        <fullName evidence="2">Uncharacterized protein</fullName>
    </submittedName>
</protein>
<name>A0ABN1P2W9_9ACTN</name>
<accession>A0ABN1P2W9</accession>
<feature type="region of interest" description="Disordered" evidence="1">
    <location>
        <begin position="38"/>
        <end position="70"/>
    </location>
</feature>
<evidence type="ECO:0000256" key="1">
    <source>
        <dbReference type="SAM" id="MobiDB-lite"/>
    </source>
</evidence>
<evidence type="ECO:0000313" key="2">
    <source>
        <dbReference type="EMBL" id="GAA0921736.1"/>
    </source>
</evidence>
<proteinExistence type="predicted"/>
<dbReference type="Proteomes" id="UP001501005">
    <property type="component" value="Unassembled WGS sequence"/>
</dbReference>